<dbReference type="RefSeq" id="WP_087621137.1">
    <property type="nucleotide sequence ID" value="NZ_NEXX01000004.1"/>
</dbReference>
<sequence length="208" mass="23423">MTSPLHLHFLAGASGDPSFWETVAHHLQSHYPNYTLQAYPAFAGHPNPKNIQNFDQLCCWVVDQIQQPSIVIAQSMGGIFAIQAALQKPHLIKALVLCATSGGLDLTPFQVKDWRQDYQQLLPEVPDWFIQTNIDLSPEFHRINIPVLLLWGDADEISPVTIAEYLQQQLPHAELKIIPSGQHDFAKIHADMVASHNQNFLIKHIDDV</sequence>
<organism evidence="2 3">
    <name type="scientific">Acinetobacter populi</name>
    <dbReference type="NCBI Taxonomy" id="1582270"/>
    <lineage>
        <taxon>Bacteria</taxon>
        <taxon>Pseudomonadati</taxon>
        <taxon>Pseudomonadota</taxon>
        <taxon>Gammaproteobacteria</taxon>
        <taxon>Moraxellales</taxon>
        <taxon>Moraxellaceae</taxon>
        <taxon>Acinetobacter</taxon>
    </lineage>
</organism>
<dbReference type="GO" id="GO:0016787">
    <property type="term" value="F:hydrolase activity"/>
    <property type="evidence" value="ECO:0007669"/>
    <property type="project" value="UniProtKB-KW"/>
</dbReference>
<dbReference type="PANTHER" id="PTHR43194">
    <property type="entry name" value="HYDROLASE ALPHA/BETA FOLD FAMILY"/>
    <property type="match status" value="1"/>
</dbReference>
<dbReference type="EMBL" id="NEXX01000004">
    <property type="protein sequence ID" value="OUY06783.1"/>
    <property type="molecule type" value="Genomic_DNA"/>
</dbReference>
<evidence type="ECO:0000313" key="2">
    <source>
        <dbReference type="EMBL" id="OUY06783.1"/>
    </source>
</evidence>
<protein>
    <submittedName>
        <fullName evidence="2">Alpha/beta hydrolase</fullName>
    </submittedName>
</protein>
<dbReference type="OrthoDB" id="5521505at2"/>
<feature type="domain" description="AB hydrolase-1" evidence="1">
    <location>
        <begin position="134"/>
        <end position="184"/>
    </location>
</feature>
<feature type="domain" description="AB hydrolase-1" evidence="1">
    <location>
        <begin position="60"/>
        <end position="129"/>
    </location>
</feature>
<reference evidence="2 3" key="1">
    <citation type="submission" date="2017-05" db="EMBL/GenBank/DDBJ databases">
        <title>Acinetobacter populi ANC 5415 (= PBJ7), whole genome shotgun sequencing project.</title>
        <authorList>
            <person name="Nemec A."/>
            <person name="Radolfova-Krizova L."/>
        </authorList>
    </citation>
    <scope>NUCLEOTIDE SEQUENCE [LARGE SCALE GENOMIC DNA]</scope>
    <source>
        <strain evidence="2 3">PBJ7</strain>
    </source>
</reference>
<evidence type="ECO:0000259" key="1">
    <source>
        <dbReference type="Pfam" id="PF00561"/>
    </source>
</evidence>
<dbReference type="InterPro" id="IPR000073">
    <property type="entry name" value="AB_hydrolase_1"/>
</dbReference>
<gene>
    <name evidence="2" type="ORF">CAP51_12740</name>
</gene>
<dbReference type="Gene3D" id="3.40.50.1820">
    <property type="entry name" value="alpha/beta hydrolase"/>
    <property type="match status" value="1"/>
</dbReference>
<dbReference type="SUPFAM" id="SSF53474">
    <property type="entry name" value="alpha/beta-Hydrolases"/>
    <property type="match status" value="1"/>
</dbReference>
<dbReference type="InterPro" id="IPR050228">
    <property type="entry name" value="Carboxylesterase_BioH"/>
</dbReference>
<evidence type="ECO:0000313" key="3">
    <source>
        <dbReference type="Proteomes" id="UP000196536"/>
    </source>
</evidence>
<proteinExistence type="predicted"/>
<dbReference type="Pfam" id="PF00561">
    <property type="entry name" value="Abhydrolase_1"/>
    <property type="match status" value="2"/>
</dbReference>
<name>A0A1Z9YX63_9GAMM</name>
<comment type="caution">
    <text evidence="2">The sequence shown here is derived from an EMBL/GenBank/DDBJ whole genome shotgun (WGS) entry which is preliminary data.</text>
</comment>
<keyword evidence="2" id="KW-0378">Hydrolase</keyword>
<dbReference type="InterPro" id="IPR029058">
    <property type="entry name" value="AB_hydrolase_fold"/>
</dbReference>
<accession>A0A1Z9YX63</accession>
<keyword evidence="3" id="KW-1185">Reference proteome</keyword>
<dbReference type="Proteomes" id="UP000196536">
    <property type="component" value="Unassembled WGS sequence"/>
</dbReference>
<dbReference type="AlphaFoldDB" id="A0A1Z9YX63"/>
<dbReference type="PANTHER" id="PTHR43194:SF2">
    <property type="entry name" value="PEROXISOMAL MEMBRANE PROTEIN LPX1"/>
    <property type="match status" value="1"/>
</dbReference>